<dbReference type="AlphaFoldDB" id="A0A7S2H3I3"/>
<evidence type="ECO:0000256" key="1">
    <source>
        <dbReference type="SAM" id="MobiDB-lite"/>
    </source>
</evidence>
<evidence type="ECO:0000256" key="2">
    <source>
        <dbReference type="SAM" id="Phobius"/>
    </source>
</evidence>
<feature type="region of interest" description="Disordered" evidence="1">
    <location>
        <begin position="1"/>
        <end position="40"/>
    </location>
</feature>
<feature type="transmembrane region" description="Helical" evidence="2">
    <location>
        <begin position="173"/>
        <end position="192"/>
    </location>
</feature>
<sequence length="243" mass="27052">MLRPTKTTTKEKDFSGKHETTTTCDNTTTTSMTTAPMDESEQEKIIESLRMECMEQISSSWRLLITVCRFSAIASVCSVPLVVILFHPWNGWVGENEEEETWSNKDLYITIAHSVLAAGMHVMVAEFGKKELAAAVVDANSSNNERISFAHSSSPSPPPATVPNKKWVVPFHLFGLVCALLLPLSILLFDFVNMTPLFIQILLILSMGTIITIVASIMLYLDGRNTLHSLIDLESSKYHFKSL</sequence>
<dbReference type="EMBL" id="HBGV01005519">
    <property type="protein sequence ID" value="CAD9479446.1"/>
    <property type="molecule type" value="Transcribed_RNA"/>
</dbReference>
<evidence type="ECO:0000313" key="3">
    <source>
        <dbReference type="EMBL" id="CAD9479446.1"/>
    </source>
</evidence>
<name>A0A7S2H3I3_9STRA</name>
<keyword evidence="2" id="KW-0472">Membrane</keyword>
<feature type="transmembrane region" description="Helical" evidence="2">
    <location>
        <begin position="107"/>
        <end position="125"/>
    </location>
</feature>
<feature type="transmembrane region" description="Helical" evidence="2">
    <location>
        <begin position="198"/>
        <end position="221"/>
    </location>
</feature>
<protein>
    <recommendedName>
        <fullName evidence="4">Transmembrane protein</fullName>
    </recommendedName>
</protein>
<keyword evidence="2" id="KW-1133">Transmembrane helix</keyword>
<reference evidence="3" key="1">
    <citation type="submission" date="2021-01" db="EMBL/GenBank/DDBJ databases">
        <authorList>
            <person name="Corre E."/>
            <person name="Pelletier E."/>
            <person name="Niang G."/>
            <person name="Scheremetjew M."/>
            <person name="Finn R."/>
            <person name="Kale V."/>
            <person name="Holt S."/>
            <person name="Cochrane G."/>
            <person name="Meng A."/>
            <person name="Brown T."/>
            <person name="Cohen L."/>
        </authorList>
    </citation>
    <scope>NUCLEOTIDE SEQUENCE</scope>
    <source>
        <strain evidence="3">CCMP826</strain>
    </source>
</reference>
<feature type="transmembrane region" description="Helical" evidence="2">
    <location>
        <begin position="63"/>
        <end position="87"/>
    </location>
</feature>
<gene>
    <name evidence="3" type="ORF">HTAM1171_LOCUS3308</name>
</gene>
<evidence type="ECO:0008006" key="4">
    <source>
        <dbReference type="Google" id="ProtNLM"/>
    </source>
</evidence>
<organism evidence="3">
    <name type="scientific">Helicotheca tamesis</name>
    <dbReference type="NCBI Taxonomy" id="374047"/>
    <lineage>
        <taxon>Eukaryota</taxon>
        <taxon>Sar</taxon>
        <taxon>Stramenopiles</taxon>
        <taxon>Ochrophyta</taxon>
        <taxon>Bacillariophyta</taxon>
        <taxon>Mediophyceae</taxon>
        <taxon>Lithodesmiophycidae</taxon>
        <taxon>Lithodesmiales</taxon>
        <taxon>Lithodesmiaceae</taxon>
        <taxon>Helicotheca</taxon>
    </lineage>
</organism>
<feature type="compositionally biased region" description="Basic and acidic residues" evidence="1">
    <location>
        <begin position="8"/>
        <end position="20"/>
    </location>
</feature>
<keyword evidence="2" id="KW-0812">Transmembrane</keyword>
<accession>A0A7S2H3I3</accession>
<proteinExistence type="predicted"/>
<feature type="compositionally biased region" description="Low complexity" evidence="1">
    <location>
        <begin position="21"/>
        <end position="34"/>
    </location>
</feature>